<dbReference type="Gene3D" id="3.40.1740.10">
    <property type="entry name" value="VC0467-like"/>
    <property type="match status" value="1"/>
</dbReference>
<name>A0A1H5TWE2_NITMU</name>
<dbReference type="RefSeq" id="WP_011381766.1">
    <property type="nucleotide sequence ID" value="NC_007614.1"/>
</dbReference>
<dbReference type="OrthoDB" id="9807486at2"/>
<dbReference type="EMBL" id="FNVK01000005">
    <property type="protein sequence ID" value="SEF67070.1"/>
    <property type="molecule type" value="Genomic_DNA"/>
</dbReference>
<dbReference type="PANTHER" id="PTHR30327">
    <property type="entry name" value="UNCHARACTERIZED PROTEIN YQGE"/>
    <property type="match status" value="1"/>
</dbReference>
<comment type="similarity">
    <text evidence="1 2">Belongs to the UPF0301 (AlgH) family.</text>
</comment>
<organism evidence="3 4">
    <name type="scientific">Nitrosospira multiformis (strain ATCC 25196 / NCIMB 11849 / C 71)</name>
    <dbReference type="NCBI Taxonomy" id="323848"/>
    <lineage>
        <taxon>Bacteria</taxon>
        <taxon>Pseudomonadati</taxon>
        <taxon>Pseudomonadota</taxon>
        <taxon>Betaproteobacteria</taxon>
        <taxon>Nitrosomonadales</taxon>
        <taxon>Nitrosomonadaceae</taxon>
        <taxon>Nitrosospira</taxon>
    </lineage>
</organism>
<dbReference type="SUPFAM" id="SSF143456">
    <property type="entry name" value="VC0467-like"/>
    <property type="match status" value="1"/>
</dbReference>
<proteinExistence type="inferred from homology"/>
<sequence>MQSVDLTHHFLIAMPAMTDPFFAKTLTYICEHSDQGALGLVVNRPIDLTLKDLLDQLDISSDDQLTRRFPIMFGGPIQLDRGFVLHQPVGEWQSTMAVNDDVGLTTSLDILRAIANGESPRQLLVALGYSGWAPGQIEHELSRNAWLTVPASPAIIFELPAEERLTAAMRLLGVDFSSLSDEVGHA</sequence>
<dbReference type="KEGG" id="nmu:Nmul_A2478"/>
<dbReference type="AlphaFoldDB" id="A0A1H5TWE2"/>
<dbReference type="GO" id="GO:0005829">
    <property type="term" value="C:cytosol"/>
    <property type="evidence" value="ECO:0007669"/>
    <property type="project" value="TreeGrafter"/>
</dbReference>
<accession>A0A1H5TWE2</accession>
<gene>
    <name evidence="3" type="ORF">SAMN05216403_105134</name>
</gene>
<dbReference type="PANTHER" id="PTHR30327:SF1">
    <property type="entry name" value="UPF0301 PROTEIN YQGE"/>
    <property type="match status" value="1"/>
</dbReference>
<dbReference type="HAMAP" id="MF_00758">
    <property type="entry name" value="UPF0301"/>
    <property type="match status" value="1"/>
</dbReference>
<dbReference type="NCBIfam" id="NF001266">
    <property type="entry name" value="PRK00228.1-1"/>
    <property type="match status" value="1"/>
</dbReference>
<protein>
    <recommendedName>
        <fullName evidence="2">UPF0301 protein SAMN05216403_105134</fullName>
    </recommendedName>
</protein>
<evidence type="ECO:0000313" key="4">
    <source>
        <dbReference type="Proteomes" id="UP000236751"/>
    </source>
</evidence>
<dbReference type="SMR" id="A0A1H5TWE2"/>
<evidence type="ECO:0000256" key="1">
    <source>
        <dbReference type="ARBA" id="ARBA00009600"/>
    </source>
</evidence>
<evidence type="ECO:0000313" key="3">
    <source>
        <dbReference type="EMBL" id="SEF67070.1"/>
    </source>
</evidence>
<dbReference type="InterPro" id="IPR003774">
    <property type="entry name" value="AlgH-like"/>
</dbReference>
<reference evidence="3 4" key="1">
    <citation type="submission" date="2016-10" db="EMBL/GenBank/DDBJ databases">
        <authorList>
            <person name="de Groot N.N."/>
        </authorList>
    </citation>
    <scope>NUCLEOTIDE SEQUENCE [LARGE SCALE GENOMIC DNA]</scope>
    <source>
        <strain evidence="3 4">Nl13</strain>
    </source>
</reference>
<dbReference type="Pfam" id="PF02622">
    <property type="entry name" value="DUF179"/>
    <property type="match status" value="1"/>
</dbReference>
<dbReference type="Proteomes" id="UP000236751">
    <property type="component" value="Unassembled WGS sequence"/>
</dbReference>
<evidence type="ECO:0000256" key="2">
    <source>
        <dbReference type="HAMAP-Rule" id="MF_00758"/>
    </source>
</evidence>